<comment type="function">
    <text evidence="5">The physiological role of BioH is to remove the methyl group introduced by BioC when the pimeloyl moiety is complete. It allows to synthesize pimeloyl-ACP via the fatty acid synthetic pathway through the hydrolysis of the ester bonds of pimeloyl-ACP esters.</text>
</comment>
<dbReference type="PANTHER" id="PTHR43798:SF31">
    <property type="entry name" value="AB HYDROLASE SUPERFAMILY PROTEIN YCLE"/>
    <property type="match status" value="1"/>
</dbReference>
<evidence type="ECO:0000259" key="6">
    <source>
        <dbReference type="Pfam" id="PF00561"/>
    </source>
</evidence>
<comment type="pathway">
    <text evidence="5">Cofactor biosynthesis; biotin biosynthesis.</text>
</comment>
<dbReference type="PANTHER" id="PTHR43798">
    <property type="entry name" value="MONOACYLGLYCEROL LIPASE"/>
    <property type="match status" value="1"/>
</dbReference>
<protein>
    <recommendedName>
        <fullName evidence="5">Pimeloyl-[acyl-carrier protein] methyl ester esterase</fullName>
        <ecNumber evidence="5">3.1.1.85</ecNumber>
    </recommendedName>
    <alternativeName>
        <fullName evidence="5">Biotin synthesis protein BioH</fullName>
    </alternativeName>
    <alternativeName>
        <fullName evidence="5">Carboxylesterase BioH</fullName>
    </alternativeName>
</protein>
<feature type="active site" description="Nucleophile" evidence="5">
    <location>
        <position position="105"/>
    </location>
</feature>
<evidence type="ECO:0000313" key="8">
    <source>
        <dbReference type="Proteomes" id="UP000009282"/>
    </source>
</evidence>
<dbReference type="Pfam" id="PF00561">
    <property type="entry name" value="Abhydrolase_1"/>
    <property type="match status" value="1"/>
</dbReference>
<keyword evidence="8" id="KW-1185">Reference proteome</keyword>
<feature type="binding site" evidence="5">
    <location>
        <begin position="105"/>
        <end position="106"/>
    </location>
    <ligand>
        <name>substrate</name>
    </ligand>
</feature>
<evidence type="ECO:0000313" key="7">
    <source>
        <dbReference type="EMBL" id="AEP31642.1"/>
    </source>
</evidence>
<dbReference type="STRING" id="1085623.GNIT_3548"/>
<comment type="catalytic activity">
    <reaction evidence="5">
        <text>6-carboxyhexanoyl-[ACP] methyl ester + H2O = 6-carboxyhexanoyl-[ACP] + methanol + H(+)</text>
        <dbReference type="Rhea" id="RHEA:42700"/>
        <dbReference type="Rhea" id="RHEA-COMP:9955"/>
        <dbReference type="Rhea" id="RHEA-COMP:10186"/>
        <dbReference type="ChEBI" id="CHEBI:15377"/>
        <dbReference type="ChEBI" id="CHEBI:15378"/>
        <dbReference type="ChEBI" id="CHEBI:17790"/>
        <dbReference type="ChEBI" id="CHEBI:78846"/>
        <dbReference type="ChEBI" id="CHEBI:82735"/>
        <dbReference type="EC" id="3.1.1.85"/>
    </reaction>
</comment>
<accession>G4QNT4</accession>
<feature type="binding site" evidence="5">
    <location>
        <begin position="166"/>
        <end position="170"/>
    </location>
    <ligand>
        <name>substrate</name>
    </ligand>
</feature>
<keyword evidence="3 5" id="KW-0093">Biotin biosynthesis</keyword>
<feature type="active site" evidence="5">
    <location>
        <position position="230"/>
    </location>
</feature>
<comment type="subcellular location">
    <subcellularLocation>
        <location evidence="5">Cytoplasm</location>
    </subcellularLocation>
</comment>
<evidence type="ECO:0000256" key="3">
    <source>
        <dbReference type="ARBA" id="ARBA00022756"/>
    </source>
</evidence>
<dbReference type="eggNOG" id="COG2267">
    <property type="taxonomic scope" value="Bacteria"/>
</dbReference>
<feature type="binding site" evidence="5">
    <location>
        <position position="258"/>
    </location>
    <ligand>
        <name>substrate</name>
    </ligand>
</feature>
<feature type="active site" evidence="5">
    <location>
        <position position="258"/>
    </location>
</feature>
<feature type="binding site" evidence="5">
    <location>
        <position position="32"/>
    </location>
    <ligand>
        <name>substrate</name>
    </ligand>
</feature>
<dbReference type="InterPro" id="IPR010076">
    <property type="entry name" value="BioH"/>
</dbReference>
<dbReference type="GO" id="GO:0005737">
    <property type="term" value="C:cytoplasm"/>
    <property type="evidence" value="ECO:0007669"/>
    <property type="project" value="UniProtKB-SubCell"/>
</dbReference>
<dbReference type="InterPro" id="IPR000073">
    <property type="entry name" value="AB_hydrolase_1"/>
</dbReference>
<comment type="subunit">
    <text evidence="5">Monomer.</text>
</comment>
<keyword evidence="1 5" id="KW-0719">Serine esterase</keyword>
<dbReference type="Proteomes" id="UP000009282">
    <property type="component" value="Chromosome"/>
</dbReference>
<dbReference type="EMBL" id="CP003060">
    <property type="protein sequence ID" value="AEP31642.1"/>
    <property type="molecule type" value="Genomic_DNA"/>
</dbReference>
<keyword evidence="2 5" id="KW-0963">Cytoplasm</keyword>
<dbReference type="GO" id="GO:0009102">
    <property type="term" value="P:biotin biosynthetic process"/>
    <property type="evidence" value="ECO:0007669"/>
    <property type="project" value="UniProtKB-UniRule"/>
</dbReference>
<organism evidence="7 8">
    <name type="scientific">Glaciecola nitratireducens (strain JCM 12485 / KCTC 12276 / FR1064)</name>
    <dbReference type="NCBI Taxonomy" id="1085623"/>
    <lineage>
        <taxon>Bacteria</taxon>
        <taxon>Pseudomonadati</taxon>
        <taxon>Pseudomonadota</taxon>
        <taxon>Gammaproteobacteria</taxon>
        <taxon>Alteromonadales</taxon>
        <taxon>Alteromonadaceae</taxon>
        <taxon>Brumicola</taxon>
    </lineage>
</organism>
<comment type="similarity">
    <text evidence="5">Belongs to the AB hydrolase superfamily. Carboxylesterase BioH family.</text>
</comment>
<dbReference type="GO" id="GO:0090499">
    <property type="term" value="F:pimelyl-[acyl-carrier protein] methyl ester esterase activity"/>
    <property type="evidence" value="ECO:0007669"/>
    <property type="project" value="UniProtKB-EC"/>
</dbReference>
<dbReference type="EC" id="3.1.1.85" evidence="5"/>
<name>G4QNT4_GLANF</name>
<dbReference type="InterPro" id="IPR029058">
    <property type="entry name" value="AB_hydrolase_fold"/>
</dbReference>
<evidence type="ECO:0000256" key="4">
    <source>
        <dbReference type="ARBA" id="ARBA00022801"/>
    </source>
</evidence>
<evidence type="ECO:0000256" key="1">
    <source>
        <dbReference type="ARBA" id="ARBA00022487"/>
    </source>
</evidence>
<dbReference type="Gene3D" id="3.40.50.1820">
    <property type="entry name" value="alpha/beta hydrolase"/>
    <property type="match status" value="1"/>
</dbReference>
<dbReference type="AlphaFoldDB" id="G4QNT4"/>
<dbReference type="InterPro" id="IPR050266">
    <property type="entry name" value="AB_hydrolase_sf"/>
</dbReference>
<dbReference type="NCBIfam" id="TIGR01738">
    <property type="entry name" value="bioH"/>
    <property type="match status" value="1"/>
</dbReference>
<dbReference type="SUPFAM" id="SSF53474">
    <property type="entry name" value="alpha/beta-Hydrolases"/>
    <property type="match status" value="1"/>
</dbReference>
<evidence type="ECO:0000256" key="2">
    <source>
        <dbReference type="ARBA" id="ARBA00022490"/>
    </source>
</evidence>
<proteinExistence type="inferred from homology"/>
<dbReference type="HOGENOM" id="CLU_020336_12_2_6"/>
<feature type="domain" description="AB hydrolase-1" evidence="6">
    <location>
        <begin position="28"/>
        <end position="264"/>
    </location>
</feature>
<reference evidence="7 8" key="1">
    <citation type="journal article" date="2011" name="J. Bacteriol.">
        <title>Complete genome sequence of seawater bacterium Glaciecola nitratireducens FR1064T.</title>
        <authorList>
            <person name="Bian F."/>
            <person name="Qin Q.L."/>
            <person name="Xie B.B."/>
            <person name="Shu Y.L."/>
            <person name="Zhang X.Y."/>
            <person name="Yu Y."/>
            <person name="Chen B."/>
            <person name="Chen X.L."/>
            <person name="Zhou B.C."/>
            <person name="Zhang Y.Z."/>
        </authorList>
    </citation>
    <scope>NUCLEOTIDE SEQUENCE [LARGE SCALE GENOMIC DNA]</scope>
    <source>
        <strain evidence="8">JCM 12485 / KCTC 12276 / FR1064</strain>
    </source>
</reference>
<dbReference type="GO" id="GO:0016020">
    <property type="term" value="C:membrane"/>
    <property type="evidence" value="ECO:0007669"/>
    <property type="project" value="TreeGrafter"/>
</dbReference>
<gene>
    <name evidence="5 7" type="primary">bioH</name>
    <name evidence="7" type="ordered locus">GNIT_3548</name>
</gene>
<sequence>MTLTSNNLAKSMEIKSTEIKSTEINVGFMHGWGMNSGAFTQLIDTLKAQLTERSLNDKLCFNFYTISLPGHGEKHDLMPEPFDLHSVANAMSSELKTNTILVGWSLGGLVAQYLASKHHPNLRGLMTVASTPKFQMTDDWYGIKPDVLSMFMSQLEQNHHKTLTRFLAIQMMGVANAKTLIKEITSAIDIYPAPNIRALSCGLKILQNADIRQNLKDIKIPTLRTYGRLDSLVPYKAINEIHHLQPESRHLIFKHASHAPFLTDAAEFSKHVIDFVCDVHTLT</sequence>
<dbReference type="KEGG" id="gni:GNIT_3548"/>
<dbReference type="HAMAP" id="MF_01260">
    <property type="entry name" value="Carboxylester"/>
    <property type="match status" value="1"/>
</dbReference>
<evidence type="ECO:0000256" key="5">
    <source>
        <dbReference type="HAMAP-Rule" id="MF_01260"/>
    </source>
</evidence>
<keyword evidence="4 5" id="KW-0378">Hydrolase</keyword>